<organism evidence="1 2">
    <name type="scientific">Polyplax serrata</name>
    <name type="common">Common mouse louse</name>
    <dbReference type="NCBI Taxonomy" id="468196"/>
    <lineage>
        <taxon>Eukaryota</taxon>
        <taxon>Metazoa</taxon>
        <taxon>Ecdysozoa</taxon>
        <taxon>Arthropoda</taxon>
        <taxon>Hexapoda</taxon>
        <taxon>Insecta</taxon>
        <taxon>Pterygota</taxon>
        <taxon>Neoptera</taxon>
        <taxon>Paraneoptera</taxon>
        <taxon>Psocodea</taxon>
        <taxon>Troctomorpha</taxon>
        <taxon>Phthiraptera</taxon>
        <taxon>Anoplura</taxon>
        <taxon>Polyplacidae</taxon>
        <taxon>Polyplax</taxon>
    </lineage>
</organism>
<accession>A0AAN8S6A6</accession>
<name>A0AAN8S6A6_POLSC</name>
<comment type="caution">
    <text evidence="1">The sequence shown here is derived from an EMBL/GenBank/DDBJ whole genome shotgun (WGS) entry which is preliminary data.</text>
</comment>
<evidence type="ECO:0000313" key="2">
    <source>
        <dbReference type="Proteomes" id="UP001372834"/>
    </source>
</evidence>
<sequence length="126" mass="14968">MKTHIMETVSFRGFSAEQRRADEDVVCRKELRAQICSNSRDGVYTLVREFYRYKMVVVVNFSVLAQRTGSFETGQLMNLHRCMYYVYVTTKEMRTRRQVEASVDALREKWHTLENKQRFPDSVRLG</sequence>
<dbReference type="EMBL" id="JAWJWE010000036">
    <property type="protein sequence ID" value="KAK6629139.1"/>
    <property type="molecule type" value="Genomic_DNA"/>
</dbReference>
<evidence type="ECO:0000313" key="1">
    <source>
        <dbReference type="EMBL" id="KAK6629139.1"/>
    </source>
</evidence>
<dbReference type="AlphaFoldDB" id="A0AAN8S6A6"/>
<gene>
    <name evidence="1" type="ORF">RUM43_002956</name>
</gene>
<protein>
    <submittedName>
        <fullName evidence="1">Uncharacterized protein</fullName>
    </submittedName>
</protein>
<reference evidence="1 2" key="1">
    <citation type="submission" date="2023-10" db="EMBL/GenBank/DDBJ databases">
        <title>Genomes of two closely related lineages of the louse Polyplax serrata with different host specificities.</title>
        <authorList>
            <person name="Martinu J."/>
            <person name="Tarabai H."/>
            <person name="Stefka J."/>
            <person name="Hypsa V."/>
        </authorList>
    </citation>
    <scope>NUCLEOTIDE SEQUENCE [LARGE SCALE GENOMIC DNA]</scope>
    <source>
        <strain evidence="1">HR10_N</strain>
    </source>
</reference>
<proteinExistence type="predicted"/>
<dbReference type="Proteomes" id="UP001372834">
    <property type="component" value="Unassembled WGS sequence"/>
</dbReference>